<evidence type="ECO:0000256" key="5">
    <source>
        <dbReference type="ARBA" id="ARBA00022692"/>
    </source>
</evidence>
<gene>
    <name evidence="10" type="ORF">Lwal_2657</name>
</gene>
<dbReference type="GO" id="GO:1990961">
    <property type="term" value="P:xenobiotic detoxification by transmembrane export across the plasma membrane"/>
    <property type="evidence" value="ECO:0007669"/>
    <property type="project" value="InterPro"/>
</dbReference>
<dbReference type="STRING" id="66969.Lwal_2657"/>
<feature type="transmembrane region" description="Helical" evidence="8">
    <location>
        <begin position="313"/>
        <end position="336"/>
    </location>
</feature>
<feature type="transmembrane region" description="Helical" evidence="8">
    <location>
        <begin position="12"/>
        <end position="28"/>
    </location>
</feature>
<dbReference type="NCBIfam" id="TIGR00710">
    <property type="entry name" value="efflux_Bcr_CflA"/>
    <property type="match status" value="1"/>
</dbReference>
<comment type="caution">
    <text evidence="10">The sequence shown here is derived from an EMBL/GenBank/DDBJ whole genome shotgun (WGS) entry which is preliminary data.</text>
</comment>
<feature type="transmembrane region" description="Helical" evidence="8">
    <location>
        <begin position="80"/>
        <end position="99"/>
    </location>
</feature>
<evidence type="ECO:0000256" key="8">
    <source>
        <dbReference type="RuleBase" id="RU365088"/>
    </source>
</evidence>
<dbReference type="InterPro" id="IPR004812">
    <property type="entry name" value="Efflux_drug-R_Bcr/CmlA"/>
</dbReference>
<protein>
    <recommendedName>
        <fullName evidence="8">Bcr/CflA family efflux transporter</fullName>
    </recommendedName>
</protein>
<keyword evidence="4" id="KW-1003">Cell membrane</keyword>
<dbReference type="PANTHER" id="PTHR23502:SF132">
    <property type="entry name" value="POLYAMINE TRANSPORTER 2-RELATED"/>
    <property type="match status" value="1"/>
</dbReference>
<dbReference type="InterPro" id="IPR011701">
    <property type="entry name" value="MFS"/>
</dbReference>
<reference evidence="10 11" key="1">
    <citation type="submission" date="2015-11" db="EMBL/GenBank/DDBJ databases">
        <title>Genomic analysis of 38 Legionella species identifies large and diverse effector repertoires.</title>
        <authorList>
            <person name="Burstein D."/>
            <person name="Amaro F."/>
            <person name="Zusman T."/>
            <person name="Lifshitz Z."/>
            <person name="Cohen O."/>
            <person name="Gilbert J.A."/>
            <person name="Pupko T."/>
            <person name="Shuman H.A."/>
            <person name="Segal G."/>
        </authorList>
    </citation>
    <scope>NUCLEOTIDE SEQUENCE [LARGE SCALE GENOMIC DNA]</scope>
    <source>
        <strain evidence="10 11">ATCC 51914</strain>
    </source>
</reference>
<feature type="transmembrane region" description="Helical" evidence="8">
    <location>
        <begin position="283"/>
        <end position="301"/>
    </location>
</feature>
<dbReference type="GO" id="GO:0005886">
    <property type="term" value="C:plasma membrane"/>
    <property type="evidence" value="ECO:0007669"/>
    <property type="project" value="UniProtKB-SubCell"/>
</dbReference>
<dbReference type="Gene3D" id="1.20.1720.10">
    <property type="entry name" value="Multidrug resistance protein D"/>
    <property type="match status" value="1"/>
</dbReference>
<keyword evidence="5 8" id="KW-0812">Transmembrane</keyword>
<keyword evidence="11" id="KW-1185">Reference proteome</keyword>
<keyword evidence="7 8" id="KW-0472">Membrane</keyword>
<dbReference type="PROSITE" id="PS50850">
    <property type="entry name" value="MFS"/>
    <property type="match status" value="1"/>
</dbReference>
<evidence type="ECO:0000256" key="1">
    <source>
        <dbReference type="ARBA" id="ARBA00004651"/>
    </source>
</evidence>
<feature type="transmembrane region" description="Helical" evidence="8">
    <location>
        <begin position="374"/>
        <end position="392"/>
    </location>
</feature>
<accession>A0A0W0ZZU6</accession>
<keyword evidence="3 8" id="KW-0813">Transport</keyword>
<dbReference type="Pfam" id="PF07690">
    <property type="entry name" value="MFS_1"/>
    <property type="match status" value="1"/>
</dbReference>
<evidence type="ECO:0000256" key="7">
    <source>
        <dbReference type="ARBA" id="ARBA00023136"/>
    </source>
</evidence>
<keyword evidence="8" id="KW-0997">Cell inner membrane</keyword>
<feature type="transmembrane region" description="Helical" evidence="8">
    <location>
        <begin position="105"/>
        <end position="126"/>
    </location>
</feature>
<comment type="similarity">
    <text evidence="2 8">Belongs to the major facilitator superfamily. Bcr/CmlA family.</text>
</comment>
<evidence type="ECO:0000256" key="3">
    <source>
        <dbReference type="ARBA" id="ARBA00022448"/>
    </source>
</evidence>
<dbReference type="OrthoDB" id="5670831at2"/>
<evidence type="ECO:0000313" key="11">
    <source>
        <dbReference type="Proteomes" id="UP000054729"/>
    </source>
</evidence>
<feature type="transmembrane region" description="Helical" evidence="8">
    <location>
        <begin position="48"/>
        <end position="68"/>
    </location>
</feature>
<name>A0A0W0ZZU6_9GAMM</name>
<evidence type="ECO:0000256" key="4">
    <source>
        <dbReference type="ARBA" id="ARBA00022475"/>
    </source>
</evidence>
<keyword evidence="6 8" id="KW-1133">Transmembrane helix</keyword>
<sequence>MAKEMIPQTISFRLLGIIFLIIILMQTTTDQYLPSLPEITQFFKSTEAVIQLSLTFFMLGLGFSHLFYGPVSDRVGRKPPLMYGIGISIIGSLICYASPSTELLILGRFLQGFGIGACNSVGRSLARDLFTDKVLAKVGSYVGIISLLIMAASPILGGFIQEQAGWRSNFLFLVLFGLFVWVIAAFALPETNKQLNPQATHLRVMWKNYIQLLSNGVFLGYTLSACFAFAGLVAYFTIAPFLFQDIQGLSPLQFGRLSLFIAGAICLSGVINSVLVMHKGIAFMTRLGASLMIVGGLWLLVDATFHWDQVFGVMIPMSLFSMGAGFTFINAFAGAFHPFPEIAGTVGALYACMQDLSASIMSGFIAGIKAYGSLSLAIILLLLGLGSLKACYHANENNRMLKG</sequence>
<feature type="transmembrane region" description="Helical" evidence="8">
    <location>
        <begin position="257"/>
        <end position="276"/>
    </location>
</feature>
<evidence type="ECO:0000256" key="2">
    <source>
        <dbReference type="ARBA" id="ARBA00006236"/>
    </source>
</evidence>
<proteinExistence type="inferred from homology"/>
<evidence type="ECO:0000313" key="10">
    <source>
        <dbReference type="EMBL" id="KTD74616.1"/>
    </source>
</evidence>
<comment type="subcellular location">
    <subcellularLocation>
        <location evidence="8">Cell inner membrane</location>
        <topology evidence="8">Multi-pass membrane protein</topology>
    </subcellularLocation>
    <subcellularLocation>
        <location evidence="1">Cell membrane</location>
        <topology evidence="1">Multi-pass membrane protein</topology>
    </subcellularLocation>
</comment>
<dbReference type="Proteomes" id="UP000054729">
    <property type="component" value="Unassembled WGS sequence"/>
</dbReference>
<dbReference type="InterPro" id="IPR020846">
    <property type="entry name" value="MFS_dom"/>
</dbReference>
<dbReference type="RefSeq" id="WP_058481291.1">
    <property type="nucleotide sequence ID" value="NZ_CAAAIQ010000032.1"/>
</dbReference>
<feature type="domain" description="Major facilitator superfamily (MFS) profile" evidence="9">
    <location>
        <begin position="14"/>
        <end position="398"/>
    </location>
</feature>
<feature type="transmembrane region" description="Helical" evidence="8">
    <location>
        <begin position="209"/>
        <end position="237"/>
    </location>
</feature>
<dbReference type="InterPro" id="IPR036259">
    <property type="entry name" value="MFS_trans_sf"/>
</dbReference>
<dbReference type="GO" id="GO:0042910">
    <property type="term" value="F:xenobiotic transmembrane transporter activity"/>
    <property type="evidence" value="ECO:0007669"/>
    <property type="project" value="InterPro"/>
</dbReference>
<evidence type="ECO:0000259" key="9">
    <source>
        <dbReference type="PROSITE" id="PS50850"/>
    </source>
</evidence>
<dbReference type="EMBL" id="LNZB01000060">
    <property type="protein sequence ID" value="KTD74616.1"/>
    <property type="molecule type" value="Genomic_DNA"/>
</dbReference>
<dbReference type="CDD" id="cd17320">
    <property type="entry name" value="MFS_MdfA_MDR_like"/>
    <property type="match status" value="1"/>
</dbReference>
<feature type="transmembrane region" description="Helical" evidence="8">
    <location>
        <begin position="138"/>
        <end position="160"/>
    </location>
</feature>
<organism evidence="10 11">
    <name type="scientific">Legionella waltersii</name>
    <dbReference type="NCBI Taxonomy" id="66969"/>
    <lineage>
        <taxon>Bacteria</taxon>
        <taxon>Pseudomonadati</taxon>
        <taxon>Pseudomonadota</taxon>
        <taxon>Gammaproteobacteria</taxon>
        <taxon>Legionellales</taxon>
        <taxon>Legionellaceae</taxon>
        <taxon>Legionella</taxon>
    </lineage>
</organism>
<evidence type="ECO:0000256" key="6">
    <source>
        <dbReference type="ARBA" id="ARBA00022989"/>
    </source>
</evidence>
<dbReference type="AlphaFoldDB" id="A0A0W0ZZU6"/>
<dbReference type="PATRIC" id="fig|66969.6.peg.2873"/>
<feature type="transmembrane region" description="Helical" evidence="8">
    <location>
        <begin position="348"/>
        <end position="368"/>
    </location>
</feature>
<dbReference type="SUPFAM" id="SSF103473">
    <property type="entry name" value="MFS general substrate transporter"/>
    <property type="match status" value="1"/>
</dbReference>
<dbReference type="PANTHER" id="PTHR23502">
    <property type="entry name" value="MAJOR FACILITATOR SUPERFAMILY"/>
    <property type="match status" value="1"/>
</dbReference>
<dbReference type="GO" id="GO:0015385">
    <property type="term" value="F:sodium:proton antiporter activity"/>
    <property type="evidence" value="ECO:0007669"/>
    <property type="project" value="TreeGrafter"/>
</dbReference>
<feature type="transmembrane region" description="Helical" evidence="8">
    <location>
        <begin position="166"/>
        <end position="188"/>
    </location>
</feature>